<comment type="caution">
    <text evidence="10">The sequence shown here is derived from an EMBL/GenBank/DDBJ whole genome shotgun (WGS) entry which is preliminary data.</text>
</comment>
<keyword evidence="7 8" id="KW-0012">Acyltransferase</keyword>
<evidence type="ECO:0000256" key="2">
    <source>
        <dbReference type="ARBA" id="ARBA00008574"/>
    </source>
</evidence>
<comment type="subcellular location">
    <subcellularLocation>
        <location evidence="1">Endomembrane system</location>
        <topology evidence="1">Multi-pass membrane protein</topology>
    </subcellularLocation>
</comment>
<keyword evidence="5 8" id="KW-1133">Transmembrane helix</keyword>
<evidence type="ECO:0000256" key="3">
    <source>
        <dbReference type="ARBA" id="ARBA00022679"/>
    </source>
</evidence>
<feature type="domain" description="Palmitoyltransferase DHHC" evidence="9">
    <location>
        <begin position="183"/>
        <end position="306"/>
    </location>
</feature>
<feature type="transmembrane region" description="Helical" evidence="8">
    <location>
        <begin position="273"/>
        <end position="297"/>
    </location>
</feature>
<comment type="domain">
    <text evidence="8">The DHHC domain is required for palmitoyltransferase activity.</text>
</comment>
<feature type="transmembrane region" description="Helical" evidence="8">
    <location>
        <begin position="339"/>
        <end position="359"/>
    </location>
</feature>
<dbReference type="Pfam" id="PF01529">
    <property type="entry name" value="DHHC"/>
    <property type="match status" value="1"/>
</dbReference>
<protein>
    <recommendedName>
        <fullName evidence="8">S-acyltransferase</fullName>
        <ecNumber evidence="8">2.3.1.225</ecNumber>
    </recommendedName>
    <alternativeName>
        <fullName evidence="8">Palmitoyltransferase</fullName>
    </alternativeName>
</protein>
<evidence type="ECO:0000256" key="8">
    <source>
        <dbReference type="RuleBase" id="RU079119"/>
    </source>
</evidence>
<dbReference type="AlphaFoldDB" id="A0A438DEC9"/>
<feature type="transmembrane region" description="Helical" evidence="8">
    <location>
        <begin position="7"/>
        <end position="30"/>
    </location>
</feature>
<dbReference type="GO" id="GO:0012505">
    <property type="term" value="C:endomembrane system"/>
    <property type="evidence" value="ECO:0007669"/>
    <property type="project" value="UniProtKB-SubCell"/>
</dbReference>
<evidence type="ECO:0000259" key="9">
    <source>
        <dbReference type="Pfam" id="PF01529"/>
    </source>
</evidence>
<dbReference type="EMBL" id="QGNW01001665">
    <property type="protein sequence ID" value="RVW33761.1"/>
    <property type="molecule type" value="Genomic_DNA"/>
</dbReference>
<feature type="transmembrane region" description="Helical" evidence="8">
    <location>
        <begin position="229"/>
        <end position="253"/>
    </location>
</feature>
<dbReference type="PANTHER" id="PTHR12246">
    <property type="entry name" value="PALMITOYLTRANSFERASE ZDHHC16"/>
    <property type="match status" value="1"/>
</dbReference>
<sequence>MSPNCKFSLPVFVVASAITYIYFSTVFIFIDMWFGLTTSPGILNAIAFTAVAFMCVLNYVVAILTDPGRVPATFMPDIEDSQSPIHEIKRKVLFLRSSFWHNVLFSVWQFCLSDARFGAWNLLRDLKIPGWGLEKLLLESGQECQSILIGRILESALGSRSCHVQDLSWEPKVVHVMFLQGGDLRYCQKCAHYKPARAHHCRVCRRCVLRMDHHCIWINNCVGHANYKAFFIFVLYAVLGSIYSLVLLVGSIYNDAEKDEEQSRGSFRNAYVISGLLLVPLSVALMVLLGWHIYLILQNKTTIEYHEGVRALYLAEKGGNVSKNFYDLGAYENLTSVRLLLLIPFLLCGIFKLITYVPATSALPLILTFSWLQGLRKHYTISLFEFISASSPALNLLDESPLWSFCHQIKLEHLQTLVLFHLAFCSSPGFPTLVLVHLGGRILQSPFSSGSKESQCQDYSVLVLGPSIFSWVCPTSKHIGSVVPFQVTQLVVCTTLVVVPLDEKFPSFYPVTPPAVAKIKKFQSYRLALMGGIEY</sequence>
<dbReference type="Proteomes" id="UP000288805">
    <property type="component" value="Unassembled WGS sequence"/>
</dbReference>
<evidence type="ECO:0000256" key="7">
    <source>
        <dbReference type="ARBA" id="ARBA00023315"/>
    </source>
</evidence>
<comment type="catalytic activity">
    <reaction evidence="8">
        <text>L-cysteinyl-[protein] + hexadecanoyl-CoA = S-hexadecanoyl-L-cysteinyl-[protein] + CoA</text>
        <dbReference type="Rhea" id="RHEA:36683"/>
        <dbReference type="Rhea" id="RHEA-COMP:10131"/>
        <dbReference type="Rhea" id="RHEA-COMP:11032"/>
        <dbReference type="ChEBI" id="CHEBI:29950"/>
        <dbReference type="ChEBI" id="CHEBI:57287"/>
        <dbReference type="ChEBI" id="CHEBI:57379"/>
        <dbReference type="ChEBI" id="CHEBI:74151"/>
        <dbReference type="EC" id="2.3.1.225"/>
    </reaction>
</comment>
<dbReference type="PROSITE" id="PS50216">
    <property type="entry name" value="DHHC"/>
    <property type="match status" value="1"/>
</dbReference>
<gene>
    <name evidence="10" type="primary">PAT16_0</name>
    <name evidence="10" type="ORF">CK203_074870</name>
</gene>
<dbReference type="InterPro" id="IPR001594">
    <property type="entry name" value="Palmitoyltrfase_DHHC"/>
</dbReference>
<keyword evidence="4 8" id="KW-0812">Transmembrane</keyword>
<feature type="transmembrane region" description="Helical" evidence="8">
    <location>
        <begin position="42"/>
        <end position="65"/>
    </location>
</feature>
<accession>A0A438DEC9</accession>
<evidence type="ECO:0000256" key="6">
    <source>
        <dbReference type="ARBA" id="ARBA00023136"/>
    </source>
</evidence>
<evidence type="ECO:0000256" key="1">
    <source>
        <dbReference type="ARBA" id="ARBA00004127"/>
    </source>
</evidence>
<evidence type="ECO:0000313" key="11">
    <source>
        <dbReference type="Proteomes" id="UP000288805"/>
    </source>
</evidence>
<comment type="similarity">
    <text evidence="2 8">Belongs to the DHHC palmitoyltransferase family.</text>
</comment>
<evidence type="ECO:0000256" key="5">
    <source>
        <dbReference type="ARBA" id="ARBA00022989"/>
    </source>
</evidence>
<reference evidence="10 11" key="1">
    <citation type="journal article" date="2018" name="PLoS Genet.">
        <title>Population sequencing reveals clonal diversity and ancestral inbreeding in the grapevine cultivar Chardonnay.</title>
        <authorList>
            <person name="Roach M.J."/>
            <person name="Johnson D.L."/>
            <person name="Bohlmann J."/>
            <person name="van Vuuren H.J."/>
            <person name="Jones S.J."/>
            <person name="Pretorius I.S."/>
            <person name="Schmidt S.A."/>
            <person name="Borneman A.R."/>
        </authorList>
    </citation>
    <scope>NUCLEOTIDE SEQUENCE [LARGE SCALE GENOMIC DNA]</scope>
    <source>
        <strain evidence="11">cv. Chardonnay</strain>
        <tissue evidence="10">Leaf</tissue>
    </source>
</reference>
<evidence type="ECO:0000256" key="4">
    <source>
        <dbReference type="ARBA" id="ARBA00022692"/>
    </source>
</evidence>
<evidence type="ECO:0000313" key="10">
    <source>
        <dbReference type="EMBL" id="RVW33761.1"/>
    </source>
</evidence>
<dbReference type="GO" id="GO:0019706">
    <property type="term" value="F:protein-cysteine S-palmitoyltransferase activity"/>
    <property type="evidence" value="ECO:0007669"/>
    <property type="project" value="UniProtKB-EC"/>
</dbReference>
<keyword evidence="6 8" id="KW-0472">Membrane</keyword>
<dbReference type="EC" id="2.3.1.225" evidence="8"/>
<proteinExistence type="inferred from homology"/>
<organism evidence="10 11">
    <name type="scientific">Vitis vinifera</name>
    <name type="common">Grape</name>
    <dbReference type="NCBI Taxonomy" id="29760"/>
    <lineage>
        <taxon>Eukaryota</taxon>
        <taxon>Viridiplantae</taxon>
        <taxon>Streptophyta</taxon>
        <taxon>Embryophyta</taxon>
        <taxon>Tracheophyta</taxon>
        <taxon>Spermatophyta</taxon>
        <taxon>Magnoliopsida</taxon>
        <taxon>eudicotyledons</taxon>
        <taxon>Gunneridae</taxon>
        <taxon>Pentapetalae</taxon>
        <taxon>rosids</taxon>
        <taxon>Vitales</taxon>
        <taxon>Vitaceae</taxon>
        <taxon>Viteae</taxon>
        <taxon>Vitis</taxon>
    </lineage>
</organism>
<dbReference type="InterPro" id="IPR039859">
    <property type="entry name" value="PFA4/ZDH16/20/ERF2-like"/>
</dbReference>
<name>A0A438DEC9_VITVI</name>
<keyword evidence="3 8" id="KW-0808">Transferase</keyword>